<evidence type="ECO:0000313" key="2">
    <source>
        <dbReference type="EMBL" id="MED6173929.1"/>
    </source>
</evidence>
<proteinExistence type="predicted"/>
<keyword evidence="3" id="KW-1185">Reference proteome</keyword>
<evidence type="ECO:0000313" key="3">
    <source>
        <dbReference type="Proteomes" id="UP001341840"/>
    </source>
</evidence>
<feature type="compositionally biased region" description="Basic and acidic residues" evidence="1">
    <location>
        <begin position="8"/>
        <end position="23"/>
    </location>
</feature>
<dbReference type="EMBL" id="JASCZI010151660">
    <property type="protein sequence ID" value="MED6173929.1"/>
    <property type="molecule type" value="Genomic_DNA"/>
</dbReference>
<reference evidence="2 3" key="1">
    <citation type="journal article" date="2023" name="Plants (Basel)">
        <title>Bridging the Gap: Combining Genomics and Transcriptomics Approaches to Understand Stylosanthes scabra, an Orphan Legume from the Brazilian Caatinga.</title>
        <authorList>
            <person name="Ferreira-Neto J.R.C."/>
            <person name="da Silva M.D."/>
            <person name="Binneck E."/>
            <person name="de Melo N.F."/>
            <person name="da Silva R.H."/>
            <person name="de Melo A.L.T.M."/>
            <person name="Pandolfi V."/>
            <person name="Bustamante F.O."/>
            <person name="Brasileiro-Vidal A.C."/>
            <person name="Benko-Iseppon A.M."/>
        </authorList>
    </citation>
    <scope>NUCLEOTIDE SEQUENCE [LARGE SCALE GENOMIC DNA]</scope>
    <source>
        <tissue evidence="2">Leaves</tissue>
    </source>
</reference>
<evidence type="ECO:0000256" key="1">
    <source>
        <dbReference type="SAM" id="MobiDB-lite"/>
    </source>
</evidence>
<comment type="caution">
    <text evidence="2">The sequence shown here is derived from an EMBL/GenBank/DDBJ whole genome shotgun (WGS) entry which is preliminary data.</text>
</comment>
<gene>
    <name evidence="2" type="ORF">PIB30_064326</name>
</gene>
<organism evidence="2 3">
    <name type="scientific">Stylosanthes scabra</name>
    <dbReference type="NCBI Taxonomy" id="79078"/>
    <lineage>
        <taxon>Eukaryota</taxon>
        <taxon>Viridiplantae</taxon>
        <taxon>Streptophyta</taxon>
        <taxon>Embryophyta</taxon>
        <taxon>Tracheophyta</taxon>
        <taxon>Spermatophyta</taxon>
        <taxon>Magnoliopsida</taxon>
        <taxon>eudicotyledons</taxon>
        <taxon>Gunneridae</taxon>
        <taxon>Pentapetalae</taxon>
        <taxon>rosids</taxon>
        <taxon>fabids</taxon>
        <taxon>Fabales</taxon>
        <taxon>Fabaceae</taxon>
        <taxon>Papilionoideae</taxon>
        <taxon>50 kb inversion clade</taxon>
        <taxon>dalbergioids sensu lato</taxon>
        <taxon>Dalbergieae</taxon>
        <taxon>Pterocarpus clade</taxon>
        <taxon>Stylosanthes</taxon>
    </lineage>
</organism>
<feature type="region of interest" description="Disordered" evidence="1">
    <location>
        <begin position="1"/>
        <end position="81"/>
    </location>
</feature>
<protein>
    <submittedName>
        <fullName evidence="2">Uncharacterized protein</fullName>
    </submittedName>
</protein>
<sequence length="131" mass="15358">MASVVNVERSDEPPSAKEADNLKRSKRKLRNDDDEDTSNLNRKLFDKAEGEDSPKHAHPGRRSYAKYEYSENEGETPSEFQRKMRRTIPRRKIVLDEEGCPNLIINFAEQARLNKYWKHTLIVKLMGRRIT</sequence>
<name>A0ABU6VK54_9FABA</name>
<feature type="compositionally biased region" description="Basic and acidic residues" evidence="1">
    <location>
        <begin position="43"/>
        <end position="55"/>
    </location>
</feature>
<dbReference type="Proteomes" id="UP001341840">
    <property type="component" value="Unassembled WGS sequence"/>
</dbReference>
<accession>A0ABU6VK54</accession>